<reference evidence="6" key="1">
    <citation type="submission" date="2021-01" db="EMBL/GenBank/DDBJ databases">
        <authorList>
            <person name="Corre E."/>
            <person name="Pelletier E."/>
            <person name="Niang G."/>
            <person name="Scheremetjew M."/>
            <person name="Finn R."/>
            <person name="Kale V."/>
            <person name="Holt S."/>
            <person name="Cochrane G."/>
            <person name="Meng A."/>
            <person name="Brown T."/>
            <person name="Cohen L."/>
        </authorList>
    </citation>
    <scope>NUCLEOTIDE SEQUENCE</scope>
    <source>
        <strain evidence="6">CCMP1510</strain>
    </source>
</reference>
<dbReference type="Pfam" id="PF03969">
    <property type="entry name" value="AFG1_ATPase"/>
    <property type="match status" value="1"/>
</dbReference>
<dbReference type="Pfam" id="PF13499">
    <property type="entry name" value="EF-hand_7"/>
    <property type="match status" value="1"/>
</dbReference>
<evidence type="ECO:0000256" key="3">
    <source>
        <dbReference type="ARBA" id="ARBA00022837"/>
    </source>
</evidence>
<accession>A0A7S3JPQ8</accession>
<dbReference type="SUPFAM" id="SSF47473">
    <property type="entry name" value="EF-hand"/>
    <property type="match status" value="1"/>
</dbReference>
<evidence type="ECO:0000256" key="1">
    <source>
        <dbReference type="ARBA" id="ARBA00010322"/>
    </source>
</evidence>
<dbReference type="GO" id="GO:0005509">
    <property type="term" value="F:calcium ion binding"/>
    <property type="evidence" value="ECO:0007669"/>
    <property type="project" value="InterPro"/>
</dbReference>
<dbReference type="Gene3D" id="1.10.238.10">
    <property type="entry name" value="EF-hand"/>
    <property type="match status" value="1"/>
</dbReference>
<dbReference type="NCBIfam" id="NF040713">
    <property type="entry name" value="ZapE"/>
    <property type="match status" value="1"/>
</dbReference>
<gene>
    <name evidence="6" type="ORF">ALAG00032_LOCUS1755</name>
</gene>
<dbReference type="GO" id="GO:0005524">
    <property type="term" value="F:ATP binding"/>
    <property type="evidence" value="ECO:0007669"/>
    <property type="project" value="UniProtKB-KW"/>
</dbReference>
<protein>
    <recommendedName>
        <fullName evidence="5">EF-hand domain-containing protein</fullName>
    </recommendedName>
</protein>
<dbReference type="InterPro" id="IPR018247">
    <property type="entry name" value="EF_Hand_1_Ca_BS"/>
</dbReference>
<evidence type="ECO:0000259" key="5">
    <source>
        <dbReference type="PROSITE" id="PS50222"/>
    </source>
</evidence>
<dbReference type="SUPFAM" id="SSF52540">
    <property type="entry name" value="P-loop containing nucleoside triphosphate hydrolases"/>
    <property type="match status" value="1"/>
</dbReference>
<sequence length="533" mass="60398">MLCRFQQILAFGGKRLRRHQSLSTRCGGPLIAYERLVTDGLIQRDPVQLSVMARFERLYDELRFDDKAQEPKGEESTLASLKRFFGGTDTADTIKVPRGLYVHGSTGSGKTFCMDLFYEQVEQSKQRIHFHEFMLSIHRRLHELKNMNATENPLTAVAHQVLSQGRLLCLDEMQVTDIADALIIKNVFQALFEAGCIVVATSNRPPSELYYNGLQRQLFEPFIPLLEKYCQVVSLENEFMTDYRLVKGAGETARVYFIESCDHARDEFLDCKERLLADPELSDRLVLRTRDSGREVHVPRADLACRAGYFTFDQLCGSALGAADYLAIAQALHVVFVDGVPIMDLNDLDRARRFITLLDALYDNDCVVVIYAATEPEFLFVADKKNNTFSEKARDDKTKKARDEAFAFDRAVSRLAEMGSVEYLTHARENRPPLAIDILKAPDLDVDQLFQSLDVDNSGNLDTDELAALLADVSELRRGHRNVPDEEVQIAMTLLDTNGDGFVDLEELRHYVLNSPKGKDALFRDAIPQNHDR</sequence>
<comment type="similarity">
    <text evidence="1">Belongs to the AFG1 ATPase family.</text>
</comment>
<dbReference type="AlphaFoldDB" id="A0A7S3JPQ8"/>
<dbReference type="SMART" id="SM00054">
    <property type="entry name" value="EFh"/>
    <property type="match status" value="2"/>
</dbReference>
<evidence type="ECO:0000256" key="4">
    <source>
        <dbReference type="ARBA" id="ARBA00022840"/>
    </source>
</evidence>
<feature type="domain" description="EF-hand" evidence="5">
    <location>
        <begin position="441"/>
        <end position="476"/>
    </location>
</feature>
<dbReference type="PROSITE" id="PS00018">
    <property type="entry name" value="EF_HAND_1"/>
    <property type="match status" value="2"/>
</dbReference>
<dbReference type="PANTHER" id="PTHR12169">
    <property type="entry name" value="ATPASE N2B"/>
    <property type="match status" value="1"/>
</dbReference>
<organism evidence="6">
    <name type="scientific">Aureoumbra lagunensis</name>
    <dbReference type="NCBI Taxonomy" id="44058"/>
    <lineage>
        <taxon>Eukaryota</taxon>
        <taxon>Sar</taxon>
        <taxon>Stramenopiles</taxon>
        <taxon>Ochrophyta</taxon>
        <taxon>Pelagophyceae</taxon>
        <taxon>Pelagomonadales</taxon>
        <taxon>Aureoumbra</taxon>
    </lineage>
</organism>
<dbReference type="GO" id="GO:0016887">
    <property type="term" value="F:ATP hydrolysis activity"/>
    <property type="evidence" value="ECO:0007669"/>
    <property type="project" value="InterPro"/>
</dbReference>
<dbReference type="Gene3D" id="3.40.50.300">
    <property type="entry name" value="P-loop containing nucleotide triphosphate hydrolases"/>
    <property type="match status" value="1"/>
</dbReference>
<dbReference type="InterPro" id="IPR027417">
    <property type="entry name" value="P-loop_NTPase"/>
</dbReference>
<evidence type="ECO:0000313" key="6">
    <source>
        <dbReference type="EMBL" id="CAE0361023.1"/>
    </source>
</evidence>
<dbReference type="PANTHER" id="PTHR12169:SF6">
    <property type="entry name" value="AFG1-LIKE ATPASE"/>
    <property type="match status" value="1"/>
</dbReference>
<name>A0A7S3JPQ8_9STRA</name>
<dbReference type="GO" id="GO:0005739">
    <property type="term" value="C:mitochondrion"/>
    <property type="evidence" value="ECO:0007669"/>
    <property type="project" value="TreeGrafter"/>
</dbReference>
<dbReference type="EMBL" id="HBIJ01002572">
    <property type="protein sequence ID" value="CAE0361023.1"/>
    <property type="molecule type" value="Transcribed_RNA"/>
</dbReference>
<keyword evidence="2" id="KW-0547">Nucleotide-binding</keyword>
<dbReference type="PROSITE" id="PS50222">
    <property type="entry name" value="EF_HAND_2"/>
    <property type="match status" value="2"/>
</dbReference>
<dbReference type="CDD" id="cd00051">
    <property type="entry name" value="EFh"/>
    <property type="match status" value="1"/>
</dbReference>
<proteinExistence type="inferred from homology"/>
<keyword evidence="4" id="KW-0067">ATP-binding</keyword>
<dbReference type="InterPro" id="IPR005654">
    <property type="entry name" value="ATPase_AFG1-like"/>
</dbReference>
<dbReference type="InterPro" id="IPR011992">
    <property type="entry name" value="EF-hand-dom_pair"/>
</dbReference>
<keyword evidence="3" id="KW-0106">Calcium</keyword>
<dbReference type="InterPro" id="IPR002048">
    <property type="entry name" value="EF_hand_dom"/>
</dbReference>
<evidence type="ECO:0000256" key="2">
    <source>
        <dbReference type="ARBA" id="ARBA00022741"/>
    </source>
</evidence>
<feature type="domain" description="EF-hand" evidence="5">
    <location>
        <begin position="483"/>
        <end position="518"/>
    </location>
</feature>